<feature type="transmembrane region" description="Helical" evidence="8">
    <location>
        <begin position="456"/>
        <end position="478"/>
    </location>
</feature>
<name>A0A8S9A254_SORMA</name>
<evidence type="ECO:0000256" key="5">
    <source>
        <dbReference type="ARBA" id="ARBA00022989"/>
    </source>
</evidence>
<evidence type="ECO:0000256" key="8">
    <source>
        <dbReference type="SAM" id="Phobius"/>
    </source>
</evidence>
<evidence type="ECO:0000256" key="9">
    <source>
        <dbReference type="SAM" id="SignalP"/>
    </source>
</evidence>
<evidence type="ECO:0000256" key="6">
    <source>
        <dbReference type="ARBA" id="ARBA00023136"/>
    </source>
</evidence>
<feature type="transmembrane region" description="Helical" evidence="8">
    <location>
        <begin position="606"/>
        <end position="635"/>
    </location>
</feature>
<dbReference type="Pfam" id="PF06011">
    <property type="entry name" value="TRP"/>
    <property type="match status" value="1"/>
</dbReference>
<feature type="chain" id="PRO_5035804292" description="ML-like domain-containing protein" evidence="9">
    <location>
        <begin position="25"/>
        <end position="963"/>
    </location>
</feature>
<gene>
    <name evidence="11" type="ORF">SMACR_04868</name>
</gene>
<dbReference type="SMART" id="SM01320">
    <property type="entry name" value="TRP_N"/>
    <property type="match status" value="1"/>
</dbReference>
<dbReference type="AlphaFoldDB" id="A0A8S9A254"/>
<keyword evidence="3 8" id="KW-0812">Transmembrane</keyword>
<feature type="transmembrane region" description="Helical" evidence="8">
    <location>
        <begin position="423"/>
        <end position="450"/>
    </location>
</feature>
<dbReference type="PANTHER" id="PTHR31145:SF5">
    <property type="entry name" value="DUF907 DOMAIN PROTEIN (AFU_ORTHOLOGUE AFUA_2G06100)"/>
    <property type="match status" value="1"/>
</dbReference>
<feature type="transmembrane region" description="Helical" evidence="8">
    <location>
        <begin position="575"/>
        <end position="594"/>
    </location>
</feature>
<feature type="compositionally biased region" description="Low complexity" evidence="7">
    <location>
        <begin position="800"/>
        <end position="810"/>
    </location>
</feature>
<reference evidence="11 12" key="1">
    <citation type="submission" date="2017-07" db="EMBL/GenBank/DDBJ databases">
        <title>Genome sequence of the Sordaria macrospora wild type strain R19027.</title>
        <authorList>
            <person name="Nowrousian M."/>
            <person name="Teichert I."/>
            <person name="Kueck U."/>
        </authorList>
    </citation>
    <scope>NUCLEOTIDE SEQUENCE [LARGE SCALE GENOMIC DNA]</scope>
    <source>
        <strain evidence="11 12">R19027</strain>
        <tissue evidence="11">Mycelium</tissue>
    </source>
</reference>
<dbReference type="GO" id="GO:0055085">
    <property type="term" value="P:transmembrane transport"/>
    <property type="evidence" value="ECO:0007669"/>
    <property type="project" value="TreeGrafter"/>
</dbReference>
<feature type="signal peptide" evidence="9">
    <location>
        <begin position="1"/>
        <end position="24"/>
    </location>
</feature>
<feature type="compositionally biased region" description="Gly residues" evidence="7">
    <location>
        <begin position="860"/>
        <end position="870"/>
    </location>
</feature>
<dbReference type="VEuPathDB" id="FungiDB:SMAC_04868"/>
<protein>
    <recommendedName>
        <fullName evidence="10">ML-like domain-containing protein</fullName>
    </recommendedName>
</protein>
<feature type="transmembrane region" description="Helical" evidence="8">
    <location>
        <begin position="518"/>
        <end position="538"/>
    </location>
</feature>
<feature type="region of interest" description="Disordered" evidence="7">
    <location>
        <begin position="769"/>
        <end position="963"/>
    </location>
</feature>
<comment type="caution">
    <text evidence="11">The sequence shown here is derived from an EMBL/GenBank/DDBJ whole genome shotgun (WGS) entry which is preliminary data.</text>
</comment>
<feature type="domain" description="ML-like" evidence="10">
    <location>
        <begin position="26"/>
        <end position="167"/>
    </location>
</feature>
<accession>A0A8S9A254</accession>
<dbReference type="GO" id="GO:0016020">
    <property type="term" value="C:membrane"/>
    <property type="evidence" value="ECO:0007669"/>
    <property type="project" value="UniProtKB-SubCell"/>
</dbReference>
<keyword evidence="4 9" id="KW-0732">Signal</keyword>
<keyword evidence="5 8" id="KW-1133">Transmembrane helix</keyword>
<evidence type="ECO:0000256" key="2">
    <source>
        <dbReference type="ARBA" id="ARBA00010642"/>
    </source>
</evidence>
<organism evidence="11 12">
    <name type="scientific">Sordaria macrospora</name>
    <dbReference type="NCBI Taxonomy" id="5147"/>
    <lineage>
        <taxon>Eukaryota</taxon>
        <taxon>Fungi</taxon>
        <taxon>Dikarya</taxon>
        <taxon>Ascomycota</taxon>
        <taxon>Pezizomycotina</taxon>
        <taxon>Sordariomycetes</taxon>
        <taxon>Sordariomycetidae</taxon>
        <taxon>Sordariales</taxon>
        <taxon>Sordariaceae</taxon>
        <taxon>Sordaria</taxon>
    </lineage>
</organism>
<feature type="transmembrane region" description="Helical" evidence="8">
    <location>
        <begin position="377"/>
        <end position="403"/>
    </location>
</feature>
<dbReference type="GO" id="GO:0009272">
    <property type="term" value="P:fungal-type cell wall biogenesis"/>
    <property type="evidence" value="ECO:0007669"/>
    <property type="project" value="TreeGrafter"/>
</dbReference>
<evidence type="ECO:0000256" key="7">
    <source>
        <dbReference type="SAM" id="MobiDB-lite"/>
    </source>
</evidence>
<dbReference type="EMBL" id="NMPR01000024">
    <property type="protein sequence ID" value="KAA8634342.1"/>
    <property type="molecule type" value="Genomic_DNA"/>
</dbReference>
<dbReference type="InterPro" id="IPR040241">
    <property type="entry name" value="TRP_Flc/Pkd2-like"/>
</dbReference>
<feature type="transmembrane region" description="Helical" evidence="8">
    <location>
        <begin position="544"/>
        <end position="563"/>
    </location>
</feature>
<feature type="compositionally biased region" description="Low complexity" evidence="7">
    <location>
        <begin position="883"/>
        <end position="892"/>
    </location>
</feature>
<comment type="similarity">
    <text evidence="2">Belongs to the transient receptor potential (TRP) ion channel family.</text>
</comment>
<dbReference type="InterPro" id="IPR032800">
    <property type="entry name" value="TRP_N"/>
</dbReference>
<dbReference type="InterPro" id="IPR010308">
    <property type="entry name" value="TRP_C"/>
</dbReference>
<feature type="compositionally biased region" description="Low complexity" evidence="7">
    <location>
        <begin position="846"/>
        <end position="856"/>
    </location>
</feature>
<evidence type="ECO:0000256" key="1">
    <source>
        <dbReference type="ARBA" id="ARBA00004141"/>
    </source>
</evidence>
<proteinExistence type="inferred from homology"/>
<comment type="subcellular location">
    <subcellularLocation>
        <location evidence="1">Membrane</location>
        <topology evidence="1">Multi-pass membrane protein</topology>
    </subcellularLocation>
</comment>
<evidence type="ECO:0000256" key="4">
    <source>
        <dbReference type="ARBA" id="ARBA00022729"/>
    </source>
</evidence>
<dbReference type="Proteomes" id="UP000433876">
    <property type="component" value="Unassembled WGS sequence"/>
</dbReference>
<feature type="region of interest" description="Disordered" evidence="7">
    <location>
        <begin position="695"/>
        <end position="715"/>
    </location>
</feature>
<dbReference type="Pfam" id="PF14558">
    <property type="entry name" value="TRP_N"/>
    <property type="match status" value="1"/>
</dbReference>
<sequence>MIRRKRTALAALFAGLVMAHGVMGDDILKTIGFDTCEQDAQVSVQKADITYNNADKTVTFDVAGTSNQVQNVTAHLTVTAYGANIYENKFNPCDEGTFVKQLCPVPAGSFSAKGTQKIPAEFADLVPSIAFQIPDIAAMAKLELLSESTGKTVACIQSEVTNGKTASVPAVSYVAAGVAGAALILTGISAAGAAVAGGSAAAGGAGGAASSAGMGTISPSFTEVFGFFQGMAMNGMLSVNYPPVYRNFAKNFGFSTGIIPWAAMQTSIDDFRGKTGGNLTHNSFMFLRENTTLVFPDNTTMTLHENNSGSLPVKRAINEFIRLATREIETSVNLTEPGAATESGNGTTALDNPESFRVAVKGISQYVEQLSIPSANMFMTILLIVAIIIAAIVVGLLLVKVVLEFWALFGSFPQKLAGFRKHYWISIARAITSLIMLLYGVWVLYCVFQFTQGDSWAAKVLAGVTLALFTGVLAFFSYKIWSTARKLKKLEGDIGGLYDDKNIWVRYSLFYESYRRDYWWIFVPTILYMFSKSVVLAAADGSGMVQTIAQLSIEGLMLILLIWSRPYERRSGNVINIMIQTVRVLSVVCILIFVEEFGIQQTTQTVTGVVLIAIQSTLTGILAILIVWNAVNACCKANPHVKKRKEMEELQSRDTLTPLDARNSLLLGRTKTTDTTSTFETLDNKPYHDEEKAMLASRERDSVPPLPDLSLISGPNQRTFTATTVPLGGPGLDASNATNGGKLGRIQSGYTMSVYSDYQRSTTPFQFDAVAAPPMPQQPQQAQQQLHGRKGSREQLTASPAPMGMGMGQPPMNPMTRQPTIPNVGAAGVGNGYRGMPATGQGQNQGPRSARSGSAPGPAPGQGQGQGQGGYQMRFQPQRPPRYGAGSQSAGSAVGGYGQRQGSVSSQGQGQGGYYGQQQQQQKQQWPQQRQGSQSSQGGYYGQGQQQRGPGGPVYRPQQGQFR</sequence>
<evidence type="ECO:0000256" key="3">
    <source>
        <dbReference type="ARBA" id="ARBA00022692"/>
    </source>
</evidence>
<keyword evidence="6 8" id="KW-0472">Membrane</keyword>
<evidence type="ECO:0000313" key="11">
    <source>
        <dbReference type="EMBL" id="KAA8634342.1"/>
    </source>
</evidence>
<feature type="compositionally biased region" description="Low complexity" evidence="7">
    <location>
        <begin position="916"/>
        <end position="963"/>
    </location>
</feature>
<evidence type="ECO:0000259" key="10">
    <source>
        <dbReference type="SMART" id="SM01320"/>
    </source>
</evidence>
<evidence type="ECO:0000313" key="12">
    <source>
        <dbReference type="Proteomes" id="UP000433876"/>
    </source>
</evidence>
<dbReference type="PANTHER" id="PTHR31145">
    <property type="entry name" value="INTEGRAL MEMBRANE PROTEIN (AFU_ORTHOLOGUE AFUA_7G01610)"/>
    <property type="match status" value="1"/>
</dbReference>